<dbReference type="GO" id="GO:0008168">
    <property type="term" value="F:methyltransferase activity"/>
    <property type="evidence" value="ECO:0007669"/>
    <property type="project" value="UniProtKB-KW"/>
</dbReference>
<evidence type="ECO:0000259" key="1">
    <source>
        <dbReference type="Pfam" id="PF08242"/>
    </source>
</evidence>
<dbReference type="CDD" id="cd02440">
    <property type="entry name" value="AdoMet_MTases"/>
    <property type="match status" value="1"/>
</dbReference>
<accession>A0ABT8LEH1</accession>
<feature type="domain" description="Methyltransferase type 12" evidence="1">
    <location>
        <begin position="84"/>
        <end position="179"/>
    </location>
</feature>
<dbReference type="EC" id="2.1.-.-" evidence="2"/>
<keyword evidence="2" id="KW-0808">Transferase</keyword>
<dbReference type="RefSeq" id="WP_346761518.1">
    <property type="nucleotide sequence ID" value="NZ_JAUJEB010000008.1"/>
</dbReference>
<dbReference type="Pfam" id="PF08242">
    <property type="entry name" value="Methyltransf_12"/>
    <property type="match status" value="1"/>
</dbReference>
<comment type="caution">
    <text evidence="2">The sequence shown here is derived from an EMBL/GenBank/DDBJ whole genome shotgun (WGS) entry which is preliminary data.</text>
</comment>
<keyword evidence="3" id="KW-1185">Reference proteome</keyword>
<dbReference type="GO" id="GO:0032259">
    <property type="term" value="P:methylation"/>
    <property type="evidence" value="ECO:0007669"/>
    <property type="project" value="UniProtKB-KW"/>
</dbReference>
<sequence length="233" mass="26177">MTKLLSNTLLILILIGCTQKENAGKKDKNEDFDDVQTPVIKDEPKDHSIEALVQEYEDPGRVDWQNPDLVIDKLGDLDDKVIADIGAGSGYFTFRLVNRASKVLAIDIEEQFLEFIEERKSGLNDEIGRRVETRLVSPDDPNLEESEVDIVLLVNTYLNIDPRTPYLKKLRKGLKPNGKVVIVDFKTGDIPTGPPDELKVSTAMAKSELTMAGFEQISLDTISLRYQYIIIAQ</sequence>
<organism evidence="2 3">
    <name type="scientific">Agaribacillus aureus</name>
    <dbReference type="NCBI Taxonomy" id="3051825"/>
    <lineage>
        <taxon>Bacteria</taxon>
        <taxon>Pseudomonadati</taxon>
        <taxon>Bacteroidota</taxon>
        <taxon>Cytophagia</taxon>
        <taxon>Cytophagales</taxon>
        <taxon>Splendidivirgaceae</taxon>
        <taxon>Agaribacillus</taxon>
    </lineage>
</organism>
<dbReference type="EMBL" id="JAUJEB010000008">
    <property type="protein sequence ID" value="MDN5216180.1"/>
    <property type="molecule type" value="Genomic_DNA"/>
</dbReference>
<dbReference type="PROSITE" id="PS51257">
    <property type="entry name" value="PROKAR_LIPOPROTEIN"/>
    <property type="match status" value="1"/>
</dbReference>
<dbReference type="InterPro" id="IPR013217">
    <property type="entry name" value="Methyltransf_12"/>
</dbReference>
<dbReference type="InterPro" id="IPR029063">
    <property type="entry name" value="SAM-dependent_MTases_sf"/>
</dbReference>
<dbReference type="Gene3D" id="3.40.50.150">
    <property type="entry name" value="Vaccinia Virus protein VP39"/>
    <property type="match status" value="1"/>
</dbReference>
<keyword evidence="2" id="KW-0489">Methyltransferase</keyword>
<protein>
    <submittedName>
        <fullName evidence="2">Class I SAM-dependent methyltransferase</fullName>
        <ecNumber evidence="2">2.1.-.-</ecNumber>
    </submittedName>
</protein>
<reference evidence="2" key="1">
    <citation type="submission" date="2023-06" db="EMBL/GenBank/DDBJ databases">
        <title>Genomic of Agaribacillus aureum.</title>
        <authorList>
            <person name="Wang G."/>
        </authorList>
    </citation>
    <scope>NUCLEOTIDE SEQUENCE</scope>
    <source>
        <strain evidence="2">BMA12</strain>
    </source>
</reference>
<gene>
    <name evidence="2" type="ORF">QQ020_29200</name>
</gene>
<proteinExistence type="predicted"/>
<name>A0ABT8LEH1_9BACT</name>
<dbReference type="SUPFAM" id="SSF53335">
    <property type="entry name" value="S-adenosyl-L-methionine-dependent methyltransferases"/>
    <property type="match status" value="1"/>
</dbReference>
<dbReference type="Proteomes" id="UP001172083">
    <property type="component" value="Unassembled WGS sequence"/>
</dbReference>
<dbReference type="PANTHER" id="PTHR43861">
    <property type="entry name" value="TRANS-ACONITATE 2-METHYLTRANSFERASE-RELATED"/>
    <property type="match status" value="1"/>
</dbReference>
<evidence type="ECO:0000313" key="2">
    <source>
        <dbReference type="EMBL" id="MDN5216180.1"/>
    </source>
</evidence>
<evidence type="ECO:0000313" key="3">
    <source>
        <dbReference type="Proteomes" id="UP001172083"/>
    </source>
</evidence>